<evidence type="ECO:0000256" key="4">
    <source>
        <dbReference type="RuleBase" id="RU362068"/>
    </source>
</evidence>
<dbReference type="EMBL" id="JAVRRL010000020">
    <property type="protein sequence ID" value="KAK5113941.1"/>
    <property type="molecule type" value="Genomic_DNA"/>
</dbReference>
<protein>
    <recommendedName>
        <fullName evidence="4">2-dehydropantoate 2-reductase</fullName>
        <ecNumber evidence="4">1.1.1.169</ecNumber>
    </recommendedName>
    <alternativeName>
        <fullName evidence="4">Ketopantoate reductase</fullName>
    </alternativeName>
</protein>
<dbReference type="FunFam" id="1.10.1040.10:FF:000017">
    <property type="entry name" value="2-dehydropantoate 2-reductase"/>
    <property type="match status" value="1"/>
</dbReference>
<reference evidence="7" key="1">
    <citation type="submission" date="2023-08" db="EMBL/GenBank/DDBJ databases">
        <title>Black Yeasts Isolated from many extreme environments.</title>
        <authorList>
            <person name="Coleine C."/>
            <person name="Stajich J.E."/>
            <person name="Selbmann L."/>
        </authorList>
    </citation>
    <scope>NUCLEOTIDE SEQUENCE</scope>
    <source>
        <strain evidence="7">CCFEE 5401</strain>
    </source>
</reference>
<feature type="domain" description="Ketopantoate reductase N-terminal" evidence="5">
    <location>
        <begin position="5"/>
        <end position="156"/>
    </location>
</feature>
<evidence type="ECO:0000313" key="7">
    <source>
        <dbReference type="EMBL" id="KAK5113941.1"/>
    </source>
</evidence>
<dbReference type="InterPro" id="IPR008927">
    <property type="entry name" value="6-PGluconate_DH-like_C_sf"/>
</dbReference>
<feature type="domain" description="Ketopantoate reductase C-terminal" evidence="6">
    <location>
        <begin position="191"/>
        <end position="317"/>
    </location>
</feature>
<dbReference type="Gene3D" id="1.10.1040.10">
    <property type="entry name" value="N-(1-d-carboxylethyl)-l-norvaline Dehydrogenase, domain 2"/>
    <property type="match status" value="1"/>
</dbReference>
<dbReference type="InterPro" id="IPR003710">
    <property type="entry name" value="ApbA"/>
</dbReference>
<sequence length="346" mass="36669">MAPTVLVHGLGAVGSIYAYLLQKAGCAVTVVCRSNYDAVKSNGITIDSVLYGKGIRVHPTVVRSGEEAAEHGTFDYVLVTTKVLPGMNTPAAIAPVVTAGHTCIVLAQNGIAIEDAYLEAFPKNVIISAVVYLPTTQIEPGRISMGNMELLEVGTFPATAYNDDSMGAKQTVDTLVALLDKGGCNVHFYPDIQQRRWNKLLINATWNPICALTLSRDVAFLASSPAAEHLIRGVMLEVVAIAQGLGYSSISAEAADKQLKIATERLGGNGIEPSMLVDVLSRRRTEVEVILGNPIKVAKRVGVVVPRMETLYALTAALDESIAFAQPGKSLGGEETRSARAVHGSS</sequence>
<dbReference type="SUPFAM" id="SSF48179">
    <property type="entry name" value="6-phosphogluconate dehydrogenase C-terminal domain-like"/>
    <property type="match status" value="1"/>
</dbReference>
<name>A0AAN7TKG5_9PEZI</name>
<comment type="function">
    <text evidence="4">Catalyzes the NADPH-dependent reduction of ketopantoate into pantoic acid.</text>
</comment>
<dbReference type="NCBIfam" id="TIGR00745">
    <property type="entry name" value="apbA_panE"/>
    <property type="match status" value="1"/>
</dbReference>
<accession>A0AAN7TKG5</accession>
<keyword evidence="3 4" id="KW-0560">Oxidoreductase</keyword>
<dbReference type="GO" id="GO:0015940">
    <property type="term" value="P:pantothenate biosynthetic process"/>
    <property type="evidence" value="ECO:0007669"/>
    <property type="project" value="InterPro"/>
</dbReference>
<dbReference type="InterPro" id="IPR036291">
    <property type="entry name" value="NAD(P)-bd_dom_sf"/>
</dbReference>
<gene>
    <name evidence="7" type="ORF">LTR62_003064</name>
</gene>
<evidence type="ECO:0000259" key="5">
    <source>
        <dbReference type="Pfam" id="PF02558"/>
    </source>
</evidence>
<dbReference type="Pfam" id="PF08546">
    <property type="entry name" value="ApbA_C"/>
    <property type="match status" value="1"/>
</dbReference>
<dbReference type="Pfam" id="PF02558">
    <property type="entry name" value="ApbA"/>
    <property type="match status" value="1"/>
</dbReference>
<dbReference type="PANTHER" id="PTHR21708:SF30">
    <property type="entry name" value="2-DEHYDROPANTOATE 2-REDUCTASE-RELATED"/>
    <property type="match status" value="1"/>
</dbReference>
<evidence type="ECO:0000313" key="8">
    <source>
        <dbReference type="Proteomes" id="UP001310890"/>
    </source>
</evidence>
<keyword evidence="2 4" id="KW-0521">NADP</keyword>
<dbReference type="GO" id="GO:0008677">
    <property type="term" value="F:2-dehydropantoate 2-reductase activity"/>
    <property type="evidence" value="ECO:0007669"/>
    <property type="project" value="UniProtKB-EC"/>
</dbReference>
<evidence type="ECO:0000256" key="2">
    <source>
        <dbReference type="ARBA" id="ARBA00022857"/>
    </source>
</evidence>
<proteinExistence type="inferred from homology"/>
<evidence type="ECO:0000259" key="6">
    <source>
        <dbReference type="Pfam" id="PF08546"/>
    </source>
</evidence>
<dbReference type="GO" id="GO:0005737">
    <property type="term" value="C:cytoplasm"/>
    <property type="evidence" value="ECO:0007669"/>
    <property type="project" value="TreeGrafter"/>
</dbReference>
<dbReference type="InterPro" id="IPR051402">
    <property type="entry name" value="KPR-Related"/>
</dbReference>
<dbReference type="InterPro" id="IPR013332">
    <property type="entry name" value="KPR_N"/>
</dbReference>
<dbReference type="InterPro" id="IPR013752">
    <property type="entry name" value="KPA_reductase"/>
</dbReference>
<dbReference type="Gene3D" id="3.40.50.720">
    <property type="entry name" value="NAD(P)-binding Rossmann-like Domain"/>
    <property type="match status" value="1"/>
</dbReference>
<dbReference type="InterPro" id="IPR013328">
    <property type="entry name" value="6PGD_dom2"/>
</dbReference>
<evidence type="ECO:0000256" key="1">
    <source>
        <dbReference type="ARBA" id="ARBA00007870"/>
    </source>
</evidence>
<comment type="catalytic activity">
    <reaction evidence="4">
        <text>(R)-pantoate + NADP(+) = 2-dehydropantoate + NADPH + H(+)</text>
        <dbReference type="Rhea" id="RHEA:16233"/>
        <dbReference type="ChEBI" id="CHEBI:11561"/>
        <dbReference type="ChEBI" id="CHEBI:15378"/>
        <dbReference type="ChEBI" id="CHEBI:15980"/>
        <dbReference type="ChEBI" id="CHEBI:57783"/>
        <dbReference type="ChEBI" id="CHEBI:58349"/>
        <dbReference type="EC" id="1.1.1.169"/>
    </reaction>
</comment>
<dbReference type="AlphaFoldDB" id="A0AAN7TKG5"/>
<comment type="similarity">
    <text evidence="1 4">Belongs to the ketopantoate reductase family.</text>
</comment>
<dbReference type="SUPFAM" id="SSF51735">
    <property type="entry name" value="NAD(P)-binding Rossmann-fold domains"/>
    <property type="match status" value="1"/>
</dbReference>
<dbReference type="Proteomes" id="UP001310890">
    <property type="component" value="Unassembled WGS sequence"/>
</dbReference>
<evidence type="ECO:0000256" key="3">
    <source>
        <dbReference type="ARBA" id="ARBA00023002"/>
    </source>
</evidence>
<dbReference type="EC" id="1.1.1.169" evidence="4"/>
<comment type="caution">
    <text evidence="7">The sequence shown here is derived from an EMBL/GenBank/DDBJ whole genome shotgun (WGS) entry which is preliminary data.</text>
</comment>
<organism evidence="7 8">
    <name type="scientific">Meristemomyces frigidus</name>
    <dbReference type="NCBI Taxonomy" id="1508187"/>
    <lineage>
        <taxon>Eukaryota</taxon>
        <taxon>Fungi</taxon>
        <taxon>Dikarya</taxon>
        <taxon>Ascomycota</taxon>
        <taxon>Pezizomycotina</taxon>
        <taxon>Dothideomycetes</taxon>
        <taxon>Dothideomycetidae</taxon>
        <taxon>Mycosphaerellales</taxon>
        <taxon>Teratosphaeriaceae</taxon>
        <taxon>Meristemomyces</taxon>
    </lineage>
</organism>
<dbReference type="PANTHER" id="PTHR21708">
    <property type="entry name" value="PROBABLE 2-DEHYDROPANTOATE 2-REDUCTASE"/>
    <property type="match status" value="1"/>
</dbReference>